<comment type="subcellular location">
    <subcellularLocation>
        <location evidence="1">Nucleus</location>
    </subcellularLocation>
</comment>
<keyword evidence="5" id="KW-0862">Zinc</keyword>
<proteinExistence type="predicted"/>
<evidence type="ECO:0000256" key="6">
    <source>
        <dbReference type="ARBA" id="ARBA00023015"/>
    </source>
</evidence>
<evidence type="ECO:0000256" key="2">
    <source>
        <dbReference type="ARBA" id="ARBA00022723"/>
    </source>
</evidence>
<keyword evidence="8" id="KW-0539">Nucleus</keyword>
<evidence type="ECO:0000256" key="5">
    <source>
        <dbReference type="ARBA" id="ARBA00022833"/>
    </source>
</evidence>
<dbReference type="PANTHER" id="PTHR26374">
    <property type="entry name" value="ZINC FINGER PROTEIN ZAT5"/>
    <property type="match status" value="1"/>
</dbReference>
<name>A0A7J0E0E6_9ERIC</name>
<dbReference type="OrthoDB" id="6077919at2759"/>
<dbReference type="Proteomes" id="UP000585474">
    <property type="component" value="Unassembled WGS sequence"/>
</dbReference>
<keyword evidence="7" id="KW-0804">Transcription</keyword>
<keyword evidence="6" id="KW-0805">Transcription regulation</keyword>
<keyword evidence="4 9" id="KW-0863">Zinc-finger</keyword>
<protein>
    <submittedName>
        <fullName evidence="11">C2H2-type zinc finger family protein</fullName>
    </submittedName>
</protein>
<comment type="caution">
    <text evidence="11">The sequence shown here is derived from an EMBL/GenBank/DDBJ whole genome shotgun (WGS) entry which is preliminary data.</text>
</comment>
<reference evidence="12" key="1">
    <citation type="submission" date="2019-07" db="EMBL/GenBank/DDBJ databases">
        <title>De Novo Assembly of kiwifruit Actinidia rufa.</title>
        <authorList>
            <person name="Sugita-Konishi S."/>
            <person name="Sato K."/>
            <person name="Mori E."/>
            <person name="Abe Y."/>
            <person name="Kisaki G."/>
            <person name="Hamano K."/>
            <person name="Suezawa K."/>
            <person name="Otani M."/>
            <person name="Fukuda T."/>
            <person name="Manabe T."/>
            <person name="Gomi K."/>
            <person name="Tabuchi M."/>
            <person name="Akimitsu K."/>
            <person name="Kataoka I."/>
        </authorList>
    </citation>
    <scope>NUCLEOTIDE SEQUENCE [LARGE SCALE GENOMIC DNA]</scope>
    <source>
        <strain evidence="12">cv. Fuchu</strain>
    </source>
</reference>
<evidence type="ECO:0000259" key="10">
    <source>
        <dbReference type="PROSITE" id="PS50157"/>
    </source>
</evidence>
<evidence type="ECO:0000256" key="7">
    <source>
        <dbReference type="ARBA" id="ARBA00023163"/>
    </source>
</evidence>
<dbReference type="InterPro" id="IPR013087">
    <property type="entry name" value="Znf_C2H2_type"/>
</dbReference>
<evidence type="ECO:0000256" key="4">
    <source>
        <dbReference type="ARBA" id="ARBA00022771"/>
    </source>
</evidence>
<evidence type="ECO:0000313" key="12">
    <source>
        <dbReference type="Proteomes" id="UP000585474"/>
    </source>
</evidence>
<keyword evidence="3" id="KW-0677">Repeat</keyword>
<keyword evidence="12" id="KW-1185">Reference proteome</keyword>
<evidence type="ECO:0000256" key="8">
    <source>
        <dbReference type="ARBA" id="ARBA00023242"/>
    </source>
</evidence>
<feature type="domain" description="C2H2-type" evidence="10">
    <location>
        <begin position="89"/>
        <end position="116"/>
    </location>
</feature>
<dbReference type="InterPro" id="IPR036236">
    <property type="entry name" value="Znf_C2H2_sf"/>
</dbReference>
<dbReference type="PANTHER" id="PTHR26374:SF456">
    <property type="entry name" value="ZINC FINGER PROTEIN ZAT5-LIKE"/>
    <property type="match status" value="1"/>
</dbReference>
<keyword evidence="2" id="KW-0479">Metal-binding</keyword>
<dbReference type="PROSITE" id="PS50157">
    <property type="entry name" value="ZINC_FINGER_C2H2_2"/>
    <property type="match status" value="1"/>
</dbReference>
<evidence type="ECO:0000256" key="3">
    <source>
        <dbReference type="ARBA" id="ARBA00022737"/>
    </source>
</evidence>
<dbReference type="GO" id="GO:0008270">
    <property type="term" value="F:zinc ion binding"/>
    <property type="evidence" value="ECO:0007669"/>
    <property type="project" value="UniProtKB-KW"/>
</dbReference>
<dbReference type="GO" id="GO:0005634">
    <property type="term" value="C:nucleus"/>
    <property type="evidence" value="ECO:0007669"/>
    <property type="project" value="UniProtKB-SubCell"/>
</dbReference>
<evidence type="ECO:0000256" key="1">
    <source>
        <dbReference type="ARBA" id="ARBA00004123"/>
    </source>
</evidence>
<accession>A0A7J0E0E6</accession>
<dbReference type="Pfam" id="PF13912">
    <property type="entry name" value="zf-C2H2_6"/>
    <property type="match status" value="1"/>
</dbReference>
<organism evidence="11 12">
    <name type="scientific">Actinidia rufa</name>
    <dbReference type="NCBI Taxonomy" id="165716"/>
    <lineage>
        <taxon>Eukaryota</taxon>
        <taxon>Viridiplantae</taxon>
        <taxon>Streptophyta</taxon>
        <taxon>Embryophyta</taxon>
        <taxon>Tracheophyta</taxon>
        <taxon>Spermatophyta</taxon>
        <taxon>Magnoliopsida</taxon>
        <taxon>eudicotyledons</taxon>
        <taxon>Gunneridae</taxon>
        <taxon>Pentapetalae</taxon>
        <taxon>asterids</taxon>
        <taxon>Ericales</taxon>
        <taxon>Actinidiaceae</taxon>
        <taxon>Actinidia</taxon>
    </lineage>
</organism>
<evidence type="ECO:0000313" key="11">
    <source>
        <dbReference type="EMBL" id="GFS46098.1"/>
    </source>
</evidence>
<dbReference type="EMBL" id="BJWL01000461">
    <property type="protein sequence ID" value="GFS46098.1"/>
    <property type="molecule type" value="Genomic_DNA"/>
</dbReference>
<dbReference type="AlphaFoldDB" id="A0A7J0E0E6"/>
<dbReference type="PROSITE" id="PS00028">
    <property type="entry name" value="ZINC_FINGER_C2H2_1"/>
    <property type="match status" value="1"/>
</dbReference>
<gene>
    <name evidence="11" type="ORF">Acr_00g0100170</name>
</gene>
<sequence length="169" mass="18965">MEALDIIKGKRTKRQRFQSPIPFSIPANSSSGDRYESNVTPTNLADFAESVITEEEEYMANCLILLSQARPYVCGEKGFNLTSKRFNVYQCKTCQRTFPSFQALGGHRASHKKPKPTTTSLLLNEEDESKPLVRGVLFISIGRGLILIRFTSARFVGPSLCQDRLWGVT</sequence>
<evidence type="ECO:0000256" key="9">
    <source>
        <dbReference type="PROSITE-ProRule" id="PRU00042"/>
    </source>
</evidence>
<dbReference type="SUPFAM" id="SSF57667">
    <property type="entry name" value="beta-beta-alpha zinc fingers"/>
    <property type="match status" value="1"/>
</dbReference>